<dbReference type="InterPro" id="IPR011009">
    <property type="entry name" value="Kinase-like_dom_sf"/>
</dbReference>
<dbReference type="SUPFAM" id="SSF56112">
    <property type="entry name" value="Protein kinase-like (PK-like)"/>
    <property type="match status" value="1"/>
</dbReference>
<dbReference type="Proteomes" id="UP000541558">
    <property type="component" value="Unassembled WGS sequence"/>
</dbReference>
<evidence type="ECO:0000256" key="1">
    <source>
        <dbReference type="SAM" id="MobiDB-lite"/>
    </source>
</evidence>
<feature type="region of interest" description="Disordered" evidence="1">
    <location>
        <begin position="1"/>
        <end position="91"/>
    </location>
</feature>
<keyword evidence="4" id="KW-1185">Reference proteome</keyword>
<evidence type="ECO:0000259" key="2">
    <source>
        <dbReference type="Pfam" id="PF17667"/>
    </source>
</evidence>
<reference evidence="3 4" key="1">
    <citation type="journal article" date="2020" name="ISME J.">
        <title>Uncovering the hidden diversity of litter-decomposition mechanisms in mushroom-forming fungi.</title>
        <authorList>
            <person name="Floudas D."/>
            <person name="Bentzer J."/>
            <person name="Ahren D."/>
            <person name="Johansson T."/>
            <person name="Persson P."/>
            <person name="Tunlid A."/>
        </authorList>
    </citation>
    <scope>NUCLEOTIDE SEQUENCE [LARGE SCALE GENOMIC DNA]</scope>
    <source>
        <strain evidence="3 4">CBS 175.51</strain>
    </source>
</reference>
<dbReference type="PANTHER" id="PTHR38248:SF2">
    <property type="entry name" value="FUNK1 11"/>
    <property type="match status" value="1"/>
</dbReference>
<evidence type="ECO:0000313" key="3">
    <source>
        <dbReference type="EMBL" id="KAF5340971.1"/>
    </source>
</evidence>
<dbReference type="OrthoDB" id="5584477at2759"/>
<feature type="compositionally biased region" description="Low complexity" evidence="1">
    <location>
        <begin position="739"/>
        <end position="753"/>
    </location>
</feature>
<dbReference type="Pfam" id="PF17667">
    <property type="entry name" value="Pkinase_fungal"/>
    <property type="match status" value="1"/>
</dbReference>
<accession>A0A8H5CFT2</accession>
<dbReference type="InterPro" id="IPR040976">
    <property type="entry name" value="Pkinase_fungal"/>
</dbReference>
<organism evidence="3 4">
    <name type="scientific">Ephemerocybe angulata</name>
    <dbReference type="NCBI Taxonomy" id="980116"/>
    <lineage>
        <taxon>Eukaryota</taxon>
        <taxon>Fungi</taxon>
        <taxon>Dikarya</taxon>
        <taxon>Basidiomycota</taxon>
        <taxon>Agaricomycotina</taxon>
        <taxon>Agaricomycetes</taxon>
        <taxon>Agaricomycetidae</taxon>
        <taxon>Agaricales</taxon>
        <taxon>Agaricineae</taxon>
        <taxon>Psathyrellaceae</taxon>
        <taxon>Ephemerocybe</taxon>
    </lineage>
</organism>
<name>A0A8H5CFT2_9AGAR</name>
<dbReference type="EMBL" id="JAACJK010000002">
    <property type="protein sequence ID" value="KAF5340971.1"/>
    <property type="molecule type" value="Genomic_DNA"/>
</dbReference>
<feature type="region of interest" description="Disordered" evidence="1">
    <location>
        <begin position="726"/>
        <end position="753"/>
    </location>
</feature>
<feature type="domain" description="Fungal-type protein kinase" evidence="2">
    <location>
        <begin position="258"/>
        <end position="604"/>
    </location>
</feature>
<comment type="caution">
    <text evidence="3">The sequence shown here is derived from an EMBL/GenBank/DDBJ whole genome shotgun (WGS) entry which is preliminary data.</text>
</comment>
<evidence type="ECO:0000313" key="4">
    <source>
        <dbReference type="Proteomes" id="UP000541558"/>
    </source>
</evidence>
<dbReference type="PANTHER" id="PTHR38248">
    <property type="entry name" value="FUNK1 6"/>
    <property type="match status" value="1"/>
</dbReference>
<protein>
    <recommendedName>
        <fullName evidence="2">Fungal-type protein kinase domain-containing protein</fullName>
    </recommendedName>
</protein>
<dbReference type="AlphaFoldDB" id="A0A8H5CFT2"/>
<gene>
    <name evidence="3" type="ORF">D9611_006055</name>
</gene>
<sequence>MPATTAPAPPRVRTRSQARLEAALPPGITPKTKPKDKATTSTNTRKPRVKPKATTRTATVKRSAQPRTKATTKPSVLAPGSSVAQRRPFTRSVAAAQRANEAALNESKDTSIPLEANQPVDDAANLVLQEQRRIAFADLEQVPTVDGACLKDLYANIISDQDIKNFLVASSLYDYTQGCWTGIHQTSENAAALHNSFAQLIEAIIAGLGDVSGTREVVDTRGAKLFHVDEPAQFSSPDMAIKATGPSFAEPKLVNAPKRAENPIGFSNVASVFTIKRDADVSEADVDHLAVYNRQIFFRQLNRLFARSLLITETQVRLLHCDRSGAYKTTALNINDNPHTFVRLILGLSSTQEAILGLDISVQWTIKAGVKVAGTIRTLDASGEQVTHDLRMDRPCVITHDVCGKGTVCWMTKDRDGKEIIIKDAWRVDEQVPEYTLLERAKGLPGVVNMIAYEDDRVQTKNLRPESFVSDGFCNRTMSRVTITCYGLPLYKFTSQKQAIAAIRDTIQGHLNLLRAGVLHSDVSMDNILLGEDGSDVGHRGALIDLDMARRANGPAAEKLEQFYGGTRLYLSVCLLDQISWSAVPRIPRDYLDDIESFFYVLCHLLYGYEGVNSPAPDAFRPGSNMARWEQEDTEAATNRKYMFVMCEGPKSFHWDPPPLFWASPCIELCDKFRKYILPMTETKREILFTSGAANRRTMFEKLYGQLDQHYTDIIALFDEALDELGKPGGEAPRRGDSESPSCSSSGSAETASFWPSFFPRKREFDDVEGGEVGPSKRICV</sequence>
<dbReference type="Gene3D" id="1.10.510.10">
    <property type="entry name" value="Transferase(Phosphotransferase) domain 1"/>
    <property type="match status" value="1"/>
</dbReference>
<proteinExistence type="predicted"/>
<feature type="compositionally biased region" description="Polar residues" evidence="1">
    <location>
        <begin position="54"/>
        <end position="74"/>
    </location>
</feature>